<evidence type="ECO:0000256" key="3">
    <source>
        <dbReference type="ARBA" id="ARBA00022723"/>
    </source>
</evidence>
<dbReference type="InterPro" id="IPR017896">
    <property type="entry name" value="4Fe4S_Fe-S-bd"/>
</dbReference>
<name>A0A1K1X6A4_9GAMM</name>
<evidence type="ECO:0000256" key="7">
    <source>
        <dbReference type="SAM" id="Phobius"/>
    </source>
</evidence>
<proteinExistence type="predicted"/>
<dbReference type="PROSITE" id="PS00198">
    <property type="entry name" value="4FE4S_FER_1"/>
    <property type="match status" value="1"/>
</dbReference>
<dbReference type="InterPro" id="IPR051684">
    <property type="entry name" value="Electron_Trans/Redox"/>
</dbReference>
<keyword evidence="7" id="KW-0812">Transmembrane</keyword>
<dbReference type="STRING" id="1122209.SAMN02745752_01740"/>
<evidence type="ECO:0000313" key="9">
    <source>
        <dbReference type="EMBL" id="SFX45178.1"/>
    </source>
</evidence>
<dbReference type="AlphaFoldDB" id="A0A1K1X6A4"/>
<dbReference type="GO" id="GO:0051539">
    <property type="term" value="F:4 iron, 4 sulfur cluster binding"/>
    <property type="evidence" value="ECO:0007669"/>
    <property type="project" value="UniProtKB-KW"/>
</dbReference>
<feature type="transmembrane region" description="Helical" evidence="7">
    <location>
        <begin position="177"/>
        <end position="196"/>
    </location>
</feature>
<keyword evidence="3" id="KW-0479">Metal-binding</keyword>
<sequence length="447" mass="50604">MRNKAQSGATKIHVRLTEGHFQNLRRLISWPLLLAFFGMVWVQVDGLPWLLFDFEQRRLILFGSHFAWQDFHIMTALMIAGAALLFTLAMAWGRVWCGFACPQSIWTWLFLRIEHWTEGRAAQRARSEGQPLQGSRLFRRVSKHLLWLLLAAVTGLTFTGYFIPIREMLPQLISMQATPALLIWLLCMTLLTYLNAGLVREQICLHACPYSRFQGVMMDDATRKVSYDRFRGEPRRSSEHPNPAADACIDCTLCVQVCPTGIDIRNGMQAACIDCGACIDACDQVMHKTGQPTGLIRFASELQLQGEADHFWRPRLMGYLLICLVAVSAASYGFYGKKELTAEIRRDRGELFRVLSDGRLCNFYHIKVESFNPAQQQVAVVLLEPSELSLYGPQQLQLDNRGDWVAYRICGEDSAAAPRSLLVQFTTDSSVLIKRTTFISRLSSPSA</sequence>
<keyword evidence="7" id="KW-1133">Transmembrane helix</keyword>
<reference evidence="9 10" key="1">
    <citation type="submission" date="2016-11" db="EMBL/GenBank/DDBJ databases">
        <authorList>
            <person name="Jaros S."/>
            <person name="Januszkiewicz K."/>
            <person name="Wedrychowicz H."/>
        </authorList>
    </citation>
    <scope>NUCLEOTIDE SEQUENCE [LARGE SCALE GENOMIC DNA]</scope>
    <source>
        <strain evidence="9 10">DSM 21637</strain>
    </source>
</reference>
<dbReference type="InterPro" id="IPR013783">
    <property type="entry name" value="Ig-like_fold"/>
</dbReference>
<feature type="domain" description="4Fe-4S ferredoxin-type" evidence="8">
    <location>
        <begin position="239"/>
        <end position="267"/>
    </location>
</feature>
<dbReference type="GO" id="GO:0046872">
    <property type="term" value="F:metal ion binding"/>
    <property type="evidence" value="ECO:0007669"/>
    <property type="project" value="UniProtKB-KW"/>
</dbReference>
<dbReference type="PANTHER" id="PTHR30176">
    <property type="entry name" value="FERREDOXIN-TYPE PROTEIN NAPH"/>
    <property type="match status" value="1"/>
</dbReference>
<keyword evidence="4" id="KW-0249">Electron transport</keyword>
<dbReference type="NCBIfam" id="TIGR02745">
    <property type="entry name" value="ccoG_rdxA_fixG"/>
    <property type="match status" value="1"/>
</dbReference>
<evidence type="ECO:0000259" key="8">
    <source>
        <dbReference type="PROSITE" id="PS51379"/>
    </source>
</evidence>
<dbReference type="EMBL" id="FPJW01000005">
    <property type="protein sequence ID" value="SFX45178.1"/>
    <property type="molecule type" value="Genomic_DNA"/>
</dbReference>
<evidence type="ECO:0000256" key="5">
    <source>
        <dbReference type="ARBA" id="ARBA00023004"/>
    </source>
</evidence>
<keyword evidence="6" id="KW-0411">Iron-sulfur</keyword>
<organism evidence="9 10">
    <name type="scientific">Marinospirillum alkaliphilum DSM 21637</name>
    <dbReference type="NCBI Taxonomy" id="1122209"/>
    <lineage>
        <taxon>Bacteria</taxon>
        <taxon>Pseudomonadati</taxon>
        <taxon>Pseudomonadota</taxon>
        <taxon>Gammaproteobacteria</taxon>
        <taxon>Oceanospirillales</taxon>
        <taxon>Oceanospirillaceae</taxon>
        <taxon>Marinospirillum</taxon>
    </lineage>
</organism>
<evidence type="ECO:0000256" key="1">
    <source>
        <dbReference type="ARBA" id="ARBA00022448"/>
    </source>
</evidence>
<evidence type="ECO:0000313" key="10">
    <source>
        <dbReference type="Proteomes" id="UP000182350"/>
    </source>
</evidence>
<dbReference type="PROSITE" id="PS51379">
    <property type="entry name" value="4FE4S_FER_2"/>
    <property type="match status" value="1"/>
</dbReference>
<dbReference type="Gene3D" id="2.60.40.10">
    <property type="entry name" value="Immunoglobulins"/>
    <property type="match status" value="1"/>
</dbReference>
<keyword evidence="7" id="KW-0472">Membrane</keyword>
<evidence type="ECO:0000256" key="2">
    <source>
        <dbReference type="ARBA" id="ARBA00022485"/>
    </source>
</evidence>
<protein>
    <submittedName>
        <fullName evidence="9">Cytochrome c oxidase accessory protein FixG</fullName>
    </submittedName>
</protein>
<feature type="transmembrane region" description="Helical" evidence="7">
    <location>
        <begin position="145"/>
        <end position="165"/>
    </location>
</feature>
<dbReference type="Proteomes" id="UP000182350">
    <property type="component" value="Unassembled WGS sequence"/>
</dbReference>
<evidence type="ECO:0000256" key="4">
    <source>
        <dbReference type="ARBA" id="ARBA00022982"/>
    </source>
</evidence>
<dbReference type="InterPro" id="IPR014116">
    <property type="entry name" value="Cyt_c_oxidase_cbb3_FixG"/>
</dbReference>
<feature type="transmembrane region" description="Helical" evidence="7">
    <location>
        <begin position="30"/>
        <end position="51"/>
    </location>
</feature>
<keyword evidence="10" id="KW-1185">Reference proteome</keyword>
<keyword evidence="5" id="KW-0408">Iron</keyword>
<evidence type="ECO:0000256" key="6">
    <source>
        <dbReference type="ARBA" id="ARBA00023014"/>
    </source>
</evidence>
<keyword evidence="1" id="KW-0813">Transport</keyword>
<dbReference type="RefSeq" id="WP_072325979.1">
    <property type="nucleotide sequence ID" value="NZ_FPJW01000005.1"/>
</dbReference>
<feature type="transmembrane region" description="Helical" evidence="7">
    <location>
        <begin position="316"/>
        <end position="335"/>
    </location>
</feature>
<accession>A0A1K1X6A4</accession>
<dbReference type="GO" id="GO:0005886">
    <property type="term" value="C:plasma membrane"/>
    <property type="evidence" value="ECO:0007669"/>
    <property type="project" value="TreeGrafter"/>
</dbReference>
<dbReference type="Pfam" id="PF13746">
    <property type="entry name" value="Fer4_18"/>
    <property type="match status" value="1"/>
</dbReference>
<keyword evidence="2" id="KW-0004">4Fe-4S</keyword>
<dbReference type="InterPro" id="IPR017900">
    <property type="entry name" value="4Fe4S_Fe_S_CS"/>
</dbReference>
<dbReference type="PANTHER" id="PTHR30176:SF3">
    <property type="entry name" value="FERREDOXIN-TYPE PROTEIN NAPH"/>
    <property type="match status" value="1"/>
</dbReference>
<gene>
    <name evidence="9" type="ORF">SAMN02745752_01740</name>
</gene>
<dbReference type="Gene3D" id="3.30.70.20">
    <property type="match status" value="1"/>
</dbReference>
<feature type="transmembrane region" description="Helical" evidence="7">
    <location>
        <begin position="71"/>
        <end position="92"/>
    </location>
</feature>
<dbReference type="SUPFAM" id="SSF54862">
    <property type="entry name" value="4Fe-4S ferredoxins"/>
    <property type="match status" value="1"/>
</dbReference>